<evidence type="ECO:0000313" key="2">
    <source>
        <dbReference type="Proteomes" id="UP000053144"/>
    </source>
</evidence>
<dbReference type="EMBL" id="CM003371">
    <property type="protein sequence ID" value="KOM32304.1"/>
    <property type="molecule type" value="Genomic_DNA"/>
</dbReference>
<gene>
    <name evidence="1" type="ORF">LR48_Vigan01g186000</name>
</gene>
<dbReference type="Gramene" id="KOM32304">
    <property type="protein sequence ID" value="KOM32304"/>
    <property type="gene ID" value="LR48_Vigan01g186000"/>
</dbReference>
<evidence type="ECO:0000313" key="1">
    <source>
        <dbReference type="EMBL" id="KOM32304.1"/>
    </source>
</evidence>
<protein>
    <submittedName>
        <fullName evidence="1">Uncharacterized protein</fullName>
    </submittedName>
</protein>
<dbReference type="Proteomes" id="UP000053144">
    <property type="component" value="Chromosome 1"/>
</dbReference>
<name>A0A0L9TQ56_PHAAN</name>
<dbReference type="AlphaFoldDB" id="A0A0L9TQ56"/>
<proteinExistence type="predicted"/>
<accession>A0A0L9TQ56</accession>
<reference evidence="2" key="1">
    <citation type="journal article" date="2015" name="Proc. Natl. Acad. Sci. U.S.A.">
        <title>Genome sequencing of adzuki bean (Vigna angularis) provides insight into high starch and low fat accumulation and domestication.</title>
        <authorList>
            <person name="Yang K."/>
            <person name="Tian Z."/>
            <person name="Chen C."/>
            <person name="Luo L."/>
            <person name="Zhao B."/>
            <person name="Wang Z."/>
            <person name="Yu L."/>
            <person name="Li Y."/>
            <person name="Sun Y."/>
            <person name="Li W."/>
            <person name="Chen Y."/>
            <person name="Li Y."/>
            <person name="Zhang Y."/>
            <person name="Ai D."/>
            <person name="Zhao J."/>
            <person name="Shang C."/>
            <person name="Ma Y."/>
            <person name="Wu B."/>
            <person name="Wang M."/>
            <person name="Gao L."/>
            <person name="Sun D."/>
            <person name="Zhang P."/>
            <person name="Guo F."/>
            <person name="Wang W."/>
            <person name="Li Y."/>
            <person name="Wang J."/>
            <person name="Varshney R.K."/>
            <person name="Wang J."/>
            <person name="Ling H.Q."/>
            <person name="Wan P."/>
        </authorList>
    </citation>
    <scope>NUCLEOTIDE SEQUENCE</scope>
    <source>
        <strain evidence="2">cv. Jingnong 6</strain>
    </source>
</reference>
<organism evidence="1 2">
    <name type="scientific">Phaseolus angularis</name>
    <name type="common">Azuki bean</name>
    <name type="synonym">Vigna angularis</name>
    <dbReference type="NCBI Taxonomy" id="3914"/>
    <lineage>
        <taxon>Eukaryota</taxon>
        <taxon>Viridiplantae</taxon>
        <taxon>Streptophyta</taxon>
        <taxon>Embryophyta</taxon>
        <taxon>Tracheophyta</taxon>
        <taxon>Spermatophyta</taxon>
        <taxon>Magnoliopsida</taxon>
        <taxon>eudicotyledons</taxon>
        <taxon>Gunneridae</taxon>
        <taxon>Pentapetalae</taxon>
        <taxon>rosids</taxon>
        <taxon>fabids</taxon>
        <taxon>Fabales</taxon>
        <taxon>Fabaceae</taxon>
        <taxon>Papilionoideae</taxon>
        <taxon>50 kb inversion clade</taxon>
        <taxon>NPAAA clade</taxon>
        <taxon>indigoferoid/millettioid clade</taxon>
        <taxon>Phaseoleae</taxon>
        <taxon>Vigna</taxon>
    </lineage>
</organism>
<sequence>MVCLESLDYADSLSKWIRSASGYRMGFLSEDFHSTKGCAQRMVEVSEHFQFYSDSEWIRSAHGVAKRLVQGWAPGLGNDLDILNNPFNVEMGDYVVESSRMS</sequence>